<name>A0ACB7GWD4_MANES</name>
<sequence>MSGISGSMGSWDGGYMNVNCCCGKRAGVRISESASNPNKLYYYCRDNKCGSFLGWCIPTNVNSPTSNSIGEGLEVFKANLSRTIAEIKEELLKINEETKKLHVKLQKIEAILNQMKNCMIIILLLLIVFAVKTP</sequence>
<evidence type="ECO:0000313" key="1">
    <source>
        <dbReference type="EMBL" id="KAG8643001.1"/>
    </source>
</evidence>
<organism evidence="1 2">
    <name type="scientific">Manihot esculenta</name>
    <name type="common">Cassava</name>
    <name type="synonym">Jatropha manihot</name>
    <dbReference type="NCBI Taxonomy" id="3983"/>
    <lineage>
        <taxon>Eukaryota</taxon>
        <taxon>Viridiplantae</taxon>
        <taxon>Streptophyta</taxon>
        <taxon>Embryophyta</taxon>
        <taxon>Tracheophyta</taxon>
        <taxon>Spermatophyta</taxon>
        <taxon>Magnoliopsida</taxon>
        <taxon>eudicotyledons</taxon>
        <taxon>Gunneridae</taxon>
        <taxon>Pentapetalae</taxon>
        <taxon>rosids</taxon>
        <taxon>fabids</taxon>
        <taxon>Malpighiales</taxon>
        <taxon>Euphorbiaceae</taxon>
        <taxon>Crotonoideae</taxon>
        <taxon>Manihoteae</taxon>
        <taxon>Manihot</taxon>
    </lineage>
</organism>
<dbReference type="EMBL" id="CM004398">
    <property type="protein sequence ID" value="KAG8643001.1"/>
    <property type="molecule type" value="Genomic_DNA"/>
</dbReference>
<accession>A0ACB7GWD4</accession>
<evidence type="ECO:0000313" key="2">
    <source>
        <dbReference type="Proteomes" id="UP000091857"/>
    </source>
</evidence>
<comment type="caution">
    <text evidence="1">The sequence shown here is derived from an EMBL/GenBank/DDBJ whole genome shotgun (WGS) entry which is preliminary data.</text>
</comment>
<gene>
    <name evidence="1" type="ORF">MANES_12G154901v8</name>
</gene>
<keyword evidence="2" id="KW-1185">Reference proteome</keyword>
<proteinExistence type="predicted"/>
<protein>
    <submittedName>
        <fullName evidence="1">Uncharacterized protein</fullName>
    </submittedName>
</protein>
<reference evidence="2" key="1">
    <citation type="journal article" date="2016" name="Nat. Biotechnol.">
        <title>Sequencing wild and cultivated cassava and related species reveals extensive interspecific hybridization and genetic diversity.</title>
        <authorList>
            <person name="Bredeson J.V."/>
            <person name="Lyons J.B."/>
            <person name="Prochnik S.E."/>
            <person name="Wu G.A."/>
            <person name="Ha C.M."/>
            <person name="Edsinger-Gonzales E."/>
            <person name="Grimwood J."/>
            <person name="Schmutz J."/>
            <person name="Rabbi I.Y."/>
            <person name="Egesi C."/>
            <person name="Nauluvula P."/>
            <person name="Lebot V."/>
            <person name="Ndunguru J."/>
            <person name="Mkamilo G."/>
            <person name="Bart R.S."/>
            <person name="Setter T.L."/>
            <person name="Gleadow R.M."/>
            <person name="Kulakow P."/>
            <person name="Ferguson M.E."/>
            <person name="Rounsley S."/>
            <person name="Rokhsar D.S."/>
        </authorList>
    </citation>
    <scope>NUCLEOTIDE SEQUENCE [LARGE SCALE GENOMIC DNA]</scope>
    <source>
        <strain evidence="2">cv. AM560-2</strain>
    </source>
</reference>
<dbReference type="Proteomes" id="UP000091857">
    <property type="component" value="Chromosome 12"/>
</dbReference>